<feature type="transmembrane region" description="Helical" evidence="2">
    <location>
        <begin position="41"/>
        <end position="63"/>
    </location>
</feature>
<dbReference type="EMBL" id="BKAJ01000118">
    <property type="protein sequence ID" value="GEP59078.1"/>
    <property type="molecule type" value="Genomic_DNA"/>
</dbReference>
<comment type="caution">
    <text evidence="3">The sequence shown here is derived from an EMBL/GenBank/DDBJ whole genome shotgun (WGS) entry which is preliminary data.</text>
</comment>
<evidence type="ECO:0000256" key="2">
    <source>
        <dbReference type="SAM" id="Phobius"/>
    </source>
</evidence>
<feature type="region of interest" description="Disordered" evidence="1">
    <location>
        <begin position="77"/>
        <end position="110"/>
    </location>
</feature>
<dbReference type="RefSeq" id="WP_174825968.1">
    <property type="nucleotide sequence ID" value="NZ_BKAJ01000118.1"/>
</dbReference>
<dbReference type="Proteomes" id="UP000321058">
    <property type="component" value="Unassembled WGS sequence"/>
</dbReference>
<gene>
    <name evidence="3" type="ORF">RSO01_62440</name>
</gene>
<evidence type="ECO:0000256" key="1">
    <source>
        <dbReference type="SAM" id="MobiDB-lite"/>
    </source>
</evidence>
<reference evidence="3 4" key="1">
    <citation type="submission" date="2019-07" db="EMBL/GenBank/DDBJ databases">
        <title>Whole genome shotgun sequence of Reyranella soli NBRC 108950.</title>
        <authorList>
            <person name="Hosoyama A."/>
            <person name="Uohara A."/>
            <person name="Ohji S."/>
            <person name="Ichikawa N."/>
        </authorList>
    </citation>
    <scope>NUCLEOTIDE SEQUENCE [LARGE SCALE GENOMIC DNA]</scope>
    <source>
        <strain evidence="3 4">NBRC 108950</strain>
    </source>
</reference>
<feature type="transmembrane region" description="Helical" evidence="2">
    <location>
        <begin position="12"/>
        <end position="35"/>
    </location>
</feature>
<keyword evidence="2" id="KW-1133">Transmembrane helix</keyword>
<name>A0A512NJE4_9HYPH</name>
<keyword evidence="4" id="KW-1185">Reference proteome</keyword>
<dbReference type="AlphaFoldDB" id="A0A512NJE4"/>
<keyword evidence="2" id="KW-0812">Transmembrane</keyword>
<evidence type="ECO:0000313" key="3">
    <source>
        <dbReference type="EMBL" id="GEP59078.1"/>
    </source>
</evidence>
<evidence type="ECO:0000313" key="4">
    <source>
        <dbReference type="Proteomes" id="UP000321058"/>
    </source>
</evidence>
<sequence length="110" mass="11729">MSNLSVIDGIGFGAAGLVLATFCMGSMNALRWVAIASNVAFIAYGYLGHLAPVLLLHALLLPVNIYRLTQLRGAHPPPDLAELQREAGRGSQQRASSGFLRAAEPKARCR</sequence>
<evidence type="ECO:0008006" key="5">
    <source>
        <dbReference type="Google" id="ProtNLM"/>
    </source>
</evidence>
<keyword evidence="2" id="KW-0472">Membrane</keyword>
<proteinExistence type="predicted"/>
<protein>
    <recommendedName>
        <fullName evidence="5">YgjV family protein</fullName>
    </recommendedName>
</protein>
<accession>A0A512NJE4</accession>
<organism evidence="3 4">
    <name type="scientific">Reyranella soli</name>
    <dbReference type="NCBI Taxonomy" id="1230389"/>
    <lineage>
        <taxon>Bacteria</taxon>
        <taxon>Pseudomonadati</taxon>
        <taxon>Pseudomonadota</taxon>
        <taxon>Alphaproteobacteria</taxon>
        <taxon>Hyphomicrobiales</taxon>
        <taxon>Reyranellaceae</taxon>
        <taxon>Reyranella</taxon>
    </lineage>
</organism>